<dbReference type="PANTHER" id="PTHR22888">
    <property type="entry name" value="CYTOCHROME C OXIDASE, SUBUNIT II"/>
    <property type="match status" value="1"/>
</dbReference>
<evidence type="ECO:0000256" key="6">
    <source>
        <dbReference type="ARBA" id="ARBA00022692"/>
    </source>
</evidence>
<gene>
    <name evidence="18" type="primary">cox2</name>
</gene>
<comment type="subcellular location">
    <subcellularLocation>
        <location evidence="2">Membrane</location>
        <topology evidence="2">Multi-pass membrane protein</topology>
    </subcellularLocation>
</comment>
<name>A0A343ESS4_9CEST</name>
<evidence type="ECO:0000256" key="16">
    <source>
        <dbReference type="SAM" id="Phobius"/>
    </source>
</evidence>
<dbReference type="PROSITE" id="PS50857">
    <property type="entry name" value="COX2_CUA"/>
    <property type="match status" value="1"/>
</dbReference>
<dbReference type="PANTHER" id="PTHR22888:SF9">
    <property type="entry name" value="CYTOCHROME C OXIDASE SUBUNIT 2"/>
    <property type="match status" value="1"/>
</dbReference>
<keyword evidence="13 16" id="KW-0472">Membrane</keyword>
<evidence type="ECO:0000256" key="8">
    <source>
        <dbReference type="ARBA" id="ARBA00022842"/>
    </source>
</evidence>
<evidence type="ECO:0000256" key="7">
    <source>
        <dbReference type="ARBA" id="ARBA00022723"/>
    </source>
</evidence>
<keyword evidence="12" id="KW-0186">Copper</keyword>
<keyword evidence="7" id="KW-0479">Metal-binding</keyword>
<dbReference type="GO" id="GO:0004129">
    <property type="term" value="F:cytochrome-c oxidase activity"/>
    <property type="evidence" value="ECO:0007669"/>
    <property type="project" value="UniProtKB-EC"/>
</dbReference>
<dbReference type="EC" id="7.1.1.9" evidence="4"/>
<keyword evidence="6 16" id="KW-0812">Transmembrane</keyword>
<dbReference type="InterPro" id="IPR001505">
    <property type="entry name" value="Copper_CuA"/>
</dbReference>
<dbReference type="Pfam" id="PF00116">
    <property type="entry name" value="COX2"/>
    <property type="match status" value="1"/>
</dbReference>
<evidence type="ECO:0000256" key="15">
    <source>
        <dbReference type="ARBA" id="ARBA00049512"/>
    </source>
</evidence>
<keyword evidence="5" id="KW-0813">Transport</keyword>
<dbReference type="GO" id="GO:0016020">
    <property type="term" value="C:membrane"/>
    <property type="evidence" value="ECO:0007669"/>
    <property type="project" value="UniProtKB-SubCell"/>
</dbReference>
<evidence type="ECO:0000256" key="11">
    <source>
        <dbReference type="ARBA" id="ARBA00022989"/>
    </source>
</evidence>
<evidence type="ECO:0000313" key="18">
    <source>
        <dbReference type="EMBL" id="ASL24610.1"/>
    </source>
</evidence>
<keyword evidence="9" id="KW-1278">Translocase</keyword>
<dbReference type="GO" id="GO:0042773">
    <property type="term" value="P:ATP synthesis coupled electron transport"/>
    <property type="evidence" value="ECO:0007669"/>
    <property type="project" value="TreeGrafter"/>
</dbReference>
<dbReference type="PRINTS" id="PR01166">
    <property type="entry name" value="CYCOXIDASEII"/>
</dbReference>
<dbReference type="AlphaFoldDB" id="A0A343ESS4"/>
<sequence>MNFSLIYYDVVCYTIALCFFISALVVFLLIWNTGGAGVWGFGSDNQVVELGWTIVPTIVVLILSVLNSNYITDGLDDHPDMTIGVVGHQWYWSYDHLTQSFDSIVGKDSFVVDKPLQLFEGIAYRFFVTSYDVIHSFALPTLGLKVDAVPGRVNQLFFIPVRLGVFTGYCSELCGAGHAYMPIVLEVLHRS</sequence>
<dbReference type="InterPro" id="IPR036257">
    <property type="entry name" value="Cyt_c_oxidase_su2_TM_sf"/>
</dbReference>
<evidence type="ECO:0000256" key="5">
    <source>
        <dbReference type="ARBA" id="ARBA00022448"/>
    </source>
</evidence>
<evidence type="ECO:0000256" key="13">
    <source>
        <dbReference type="ARBA" id="ARBA00023136"/>
    </source>
</evidence>
<accession>A0A343ESS4</accession>
<dbReference type="InterPro" id="IPR045187">
    <property type="entry name" value="CcO_II"/>
</dbReference>
<evidence type="ECO:0000256" key="9">
    <source>
        <dbReference type="ARBA" id="ARBA00022967"/>
    </source>
</evidence>
<organism evidence="18">
    <name type="scientific">Khawia sinensis</name>
    <dbReference type="NCBI Taxonomy" id="125900"/>
    <lineage>
        <taxon>Eukaryota</taxon>
        <taxon>Metazoa</taxon>
        <taxon>Spiralia</taxon>
        <taxon>Lophotrochozoa</taxon>
        <taxon>Platyhelminthes</taxon>
        <taxon>Cestoda</taxon>
        <taxon>Eucestoda</taxon>
        <taxon>Caryophyllidea</taxon>
        <taxon>Lytocestidae</taxon>
        <taxon>Khawia</taxon>
    </lineage>
</organism>
<dbReference type="PROSITE" id="PS00078">
    <property type="entry name" value="COX2"/>
    <property type="match status" value="1"/>
</dbReference>
<keyword evidence="10" id="KW-0249">Electron transport</keyword>
<keyword evidence="8" id="KW-0460">Magnesium</keyword>
<evidence type="ECO:0000259" key="17">
    <source>
        <dbReference type="PROSITE" id="PS50857"/>
    </source>
</evidence>
<evidence type="ECO:0000256" key="1">
    <source>
        <dbReference type="ARBA" id="ARBA00001935"/>
    </source>
</evidence>
<evidence type="ECO:0000256" key="3">
    <source>
        <dbReference type="ARBA" id="ARBA00007866"/>
    </source>
</evidence>
<feature type="transmembrane region" description="Helical" evidence="16">
    <location>
        <begin position="7"/>
        <end position="30"/>
    </location>
</feature>
<feature type="transmembrane region" description="Helical" evidence="16">
    <location>
        <begin position="50"/>
        <end position="71"/>
    </location>
</feature>
<dbReference type="InterPro" id="IPR002429">
    <property type="entry name" value="CcO_II-like_C"/>
</dbReference>
<comment type="catalytic activity">
    <reaction evidence="15">
        <text>4 Fe(II)-[cytochrome c] + O2 + 8 H(+)(in) = 4 Fe(III)-[cytochrome c] + 2 H2O + 4 H(+)(out)</text>
        <dbReference type="Rhea" id="RHEA:11436"/>
        <dbReference type="Rhea" id="RHEA-COMP:10350"/>
        <dbReference type="Rhea" id="RHEA-COMP:14399"/>
        <dbReference type="ChEBI" id="CHEBI:15377"/>
        <dbReference type="ChEBI" id="CHEBI:15378"/>
        <dbReference type="ChEBI" id="CHEBI:15379"/>
        <dbReference type="ChEBI" id="CHEBI:29033"/>
        <dbReference type="ChEBI" id="CHEBI:29034"/>
        <dbReference type="EC" id="7.1.1.9"/>
    </reaction>
    <physiologicalReaction direction="left-to-right" evidence="15">
        <dbReference type="Rhea" id="RHEA:11437"/>
    </physiologicalReaction>
</comment>
<dbReference type="SUPFAM" id="SSF81464">
    <property type="entry name" value="Cytochrome c oxidase subunit II-like, transmembrane region"/>
    <property type="match status" value="1"/>
</dbReference>
<dbReference type="InterPro" id="IPR008972">
    <property type="entry name" value="Cupredoxin"/>
</dbReference>
<keyword evidence="11 16" id="KW-1133">Transmembrane helix</keyword>
<dbReference type="Gene3D" id="2.60.40.420">
    <property type="entry name" value="Cupredoxins - blue copper proteins"/>
    <property type="match status" value="1"/>
</dbReference>
<dbReference type="Gene3D" id="1.10.287.90">
    <property type="match status" value="1"/>
</dbReference>
<evidence type="ECO:0000256" key="4">
    <source>
        <dbReference type="ARBA" id="ARBA00012949"/>
    </source>
</evidence>
<comment type="cofactor">
    <cofactor evidence="1">
        <name>Cu cation</name>
        <dbReference type="ChEBI" id="CHEBI:23378"/>
    </cofactor>
</comment>
<comment type="similarity">
    <text evidence="3">Belongs to the cytochrome c oxidase subunit 2 family.</text>
</comment>
<evidence type="ECO:0000256" key="12">
    <source>
        <dbReference type="ARBA" id="ARBA00023008"/>
    </source>
</evidence>
<keyword evidence="18" id="KW-0496">Mitochondrion</keyword>
<dbReference type="GO" id="GO:0005507">
    <property type="term" value="F:copper ion binding"/>
    <property type="evidence" value="ECO:0007669"/>
    <property type="project" value="InterPro"/>
</dbReference>
<evidence type="ECO:0000256" key="2">
    <source>
        <dbReference type="ARBA" id="ARBA00004141"/>
    </source>
</evidence>
<reference evidence="18" key="1">
    <citation type="journal article" date="2017" name="Parasit. Vectors">
        <title>The complete mitochondrial DNA of three monozoic tapeworms in the Caryophyllidea: a mitogenomic perspective on the phylogeny of eucestodes.</title>
        <authorList>
            <person name="Li W.X."/>
            <person name="Zhang D."/>
            <person name="Boyce K."/>
            <person name="Xi B.W."/>
            <person name="Zou H."/>
            <person name="Wu S.G."/>
            <person name="Li M."/>
            <person name="Wang G.T."/>
        </authorList>
    </citation>
    <scope>NUCLEOTIDE SEQUENCE</scope>
</reference>
<evidence type="ECO:0000256" key="10">
    <source>
        <dbReference type="ARBA" id="ARBA00022982"/>
    </source>
</evidence>
<feature type="domain" description="Cytochrome oxidase subunit II copper A binding" evidence="17">
    <location>
        <begin position="78"/>
        <end position="191"/>
    </location>
</feature>
<evidence type="ECO:0000256" key="14">
    <source>
        <dbReference type="ARBA" id="ARBA00031389"/>
    </source>
</evidence>
<dbReference type="SUPFAM" id="SSF49503">
    <property type="entry name" value="Cupredoxins"/>
    <property type="match status" value="1"/>
</dbReference>
<proteinExistence type="inferred from homology"/>
<geneLocation type="mitochondrion" evidence="18"/>
<dbReference type="EMBL" id="KY486753">
    <property type="protein sequence ID" value="ASL24610.1"/>
    <property type="molecule type" value="Genomic_DNA"/>
</dbReference>
<protein>
    <recommendedName>
        <fullName evidence="4">cytochrome-c oxidase</fullName>
        <ecNumber evidence="4">7.1.1.9</ecNumber>
    </recommendedName>
    <alternativeName>
        <fullName evidence="14">Cytochrome c oxidase polypeptide II</fullName>
    </alternativeName>
</protein>